<feature type="domain" description="ABC-2 type transporter transmembrane" evidence="6">
    <location>
        <begin position="51"/>
        <end position="238"/>
    </location>
</feature>
<comment type="subcellular location">
    <subcellularLocation>
        <location evidence="1">Membrane</location>
        <topology evidence="1">Multi-pass membrane protein</topology>
    </subcellularLocation>
</comment>
<feature type="transmembrane region" description="Helical" evidence="5">
    <location>
        <begin position="58"/>
        <end position="78"/>
    </location>
</feature>
<evidence type="ECO:0000259" key="6">
    <source>
        <dbReference type="Pfam" id="PF12698"/>
    </source>
</evidence>
<dbReference type="EMBL" id="RBZP01000005">
    <property type="protein sequence ID" value="RKQ33950.1"/>
    <property type="molecule type" value="Genomic_DNA"/>
</dbReference>
<gene>
    <name evidence="7" type="ORF">D8M06_09005</name>
</gene>
<evidence type="ECO:0000313" key="8">
    <source>
        <dbReference type="Proteomes" id="UP000269301"/>
    </source>
</evidence>
<sequence>MKSLNLLKANTRKEYIELKRYLPNTIALLLTFYIIFLAMFAGIQVIGDPSTQDANIQFVIVNYIFWYLSMMVVQDIGWQITNEATQGTFEQLSMSPMGVWRILFARLIALVAVHFLIVVFLLYLSMFTTGQWLNIDVISLLPILISTLFSMFGLGFIIAGMSVVFKQVQAFLQILQFILAGLVFVPVSVAPILAFFPIVKGVDLVRGIMIDGITLSQVAFADYMILLFNAVFYFVIGLVFYLNCEKVAMKKGLLAHY</sequence>
<keyword evidence="2 5" id="KW-0812">Transmembrane</keyword>
<evidence type="ECO:0000256" key="3">
    <source>
        <dbReference type="ARBA" id="ARBA00022989"/>
    </source>
</evidence>
<organism evidence="7 8">
    <name type="scientific">Oceanobacillus halophilus</name>
    <dbReference type="NCBI Taxonomy" id="930130"/>
    <lineage>
        <taxon>Bacteria</taxon>
        <taxon>Bacillati</taxon>
        <taxon>Bacillota</taxon>
        <taxon>Bacilli</taxon>
        <taxon>Bacillales</taxon>
        <taxon>Bacillaceae</taxon>
        <taxon>Oceanobacillus</taxon>
    </lineage>
</organism>
<keyword evidence="4 5" id="KW-0472">Membrane</keyword>
<dbReference type="OrthoDB" id="9815972at2"/>
<dbReference type="PANTHER" id="PTHR43229:SF6">
    <property type="entry name" value="ABC-TYPE MULTIDRUG TRANSPORT SYSTEM, PERMEASE COMPONENT"/>
    <property type="match status" value="1"/>
</dbReference>
<name>A0A495A4G9_9BACI</name>
<feature type="transmembrane region" description="Helical" evidence="5">
    <location>
        <begin position="219"/>
        <end position="242"/>
    </location>
</feature>
<evidence type="ECO:0000256" key="4">
    <source>
        <dbReference type="ARBA" id="ARBA00023136"/>
    </source>
</evidence>
<dbReference type="PANTHER" id="PTHR43229">
    <property type="entry name" value="NODULATION PROTEIN J"/>
    <property type="match status" value="1"/>
</dbReference>
<keyword evidence="3 5" id="KW-1133">Transmembrane helix</keyword>
<dbReference type="Pfam" id="PF12698">
    <property type="entry name" value="ABC2_membrane_3"/>
    <property type="match status" value="1"/>
</dbReference>
<evidence type="ECO:0000256" key="5">
    <source>
        <dbReference type="SAM" id="Phobius"/>
    </source>
</evidence>
<reference evidence="7 8" key="1">
    <citation type="journal article" date="2016" name="Int. J. Syst. Evol. Microbiol.">
        <title>Oceanobacillus halophilus sp. nov., a novel moderately halophilic bacterium from a hypersaline lake.</title>
        <authorList>
            <person name="Amoozegar M.A."/>
            <person name="Bagheri M."/>
            <person name="Makhdoumi A."/>
            <person name="Nikou M.M."/>
            <person name="Fazeli S.A.S."/>
            <person name="Schumann P."/>
            <person name="Sproer C."/>
            <person name="Sanchez-Porro C."/>
            <person name="Ventosa A."/>
        </authorList>
    </citation>
    <scope>NUCLEOTIDE SEQUENCE [LARGE SCALE GENOMIC DNA]</scope>
    <source>
        <strain evidence="7 8">DSM 23996</strain>
    </source>
</reference>
<protein>
    <submittedName>
        <fullName evidence="7">ABC transporter permease</fullName>
    </submittedName>
</protein>
<dbReference type="InterPro" id="IPR013525">
    <property type="entry name" value="ABC2_TM"/>
</dbReference>
<keyword evidence="8" id="KW-1185">Reference proteome</keyword>
<dbReference type="InterPro" id="IPR051784">
    <property type="entry name" value="Nod_factor_ABC_transporter"/>
</dbReference>
<evidence type="ECO:0000256" key="2">
    <source>
        <dbReference type="ARBA" id="ARBA00022692"/>
    </source>
</evidence>
<feature type="transmembrane region" description="Helical" evidence="5">
    <location>
        <begin position="177"/>
        <end position="199"/>
    </location>
</feature>
<evidence type="ECO:0000313" key="7">
    <source>
        <dbReference type="EMBL" id="RKQ33950.1"/>
    </source>
</evidence>
<feature type="transmembrane region" description="Helical" evidence="5">
    <location>
        <begin position="143"/>
        <end position="165"/>
    </location>
</feature>
<dbReference type="RefSeq" id="WP_121204064.1">
    <property type="nucleotide sequence ID" value="NZ_RBZP01000005.1"/>
</dbReference>
<dbReference type="AlphaFoldDB" id="A0A495A4G9"/>
<dbReference type="Proteomes" id="UP000269301">
    <property type="component" value="Unassembled WGS sequence"/>
</dbReference>
<feature type="transmembrane region" description="Helical" evidence="5">
    <location>
        <begin position="21"/>
        <end position="46"/>
    </location>
</feature>
<accession>A0A495A4G9</accession>
<proteinExistence type="predicted"/>
<evidence type="ECO:0000256" key="1">
    <source>
        <dbReference type="ARBA" id="ARBA00004141"/>
    </source>
</evidence>
<feature type="transmembrane region" description="Helical" evidence="5">
    <location>
        <begin position="99"/>
        <end position="123"/>
    </location>
</feature>
<comment type="caution">
    <text evidence="7">The sequence shown here is derived from an EMBL/GenBank/DDBJ whole genome shotgun (WGS) entry which is preliminary data.</text>
</comment>